<dbReference type="AlphaFoldDB" id="A0A1D2VSL4"/>
<dbReference type="GO" id="GO:0008270">
    <property type="term" value="F:zinc ion binding"/>
    <property type="evidence" value="ECO:0007669"/>
    <property type="project" value="TreeGrafter"/>
</dbReference>
<protein>
    <recommendedName>
        <fullName evidence="6">DUF866-domain-containing protein</fullName>
    </recommendedName>
</protein>
<dbReference type="OrthoDB" id="10248838at2759"/>
<accession>A0A1D2VSL4</accession>
<reference evidence="5" key="1">
    <citation type="submission" date="2016-05" db="EMBL/GenBank/DDBJ databases">
        <title>Comparative genomics of biotechnologically important yeasts.</title>
        <authorList>
            <consortium name="DOE Joint Genome Institute"/>
            <person name="Riley R."/>
            <person name="Haridas S."/>
            <person name="Wolfe K.H."/>
            <person name="Lopes M.R."/>
            <person name="Hittinger C.T."/>
            <person name="Goker M."/>
            <person name="Salamov A."/>
            <person name="Wisecaver J."/>
            <person name="Long T.M."/>
            <person name="Aerts A.L."/>
            <person name="Barry K."/>
            <person name="Choi C."/>
            <person name="Clum A."/>
            <person name="Coughlan A.Y."/>
            <person name="Deshpande S."/>
            <person name="Douglass A.P."/>
            <person name="Hanson S.J."/>
            <person name="Klenk H.-P."/>
            <person name="Labutti K."/>
            <person name="Lapidus A."/>
            <person name="Lindquist E."/>
            <person name="Lipzen A."/>
            <person name="Meier-Kolthoff J.P."/>
            <person name="Ohm R.A."/>
            <person name="Otillar R.P."/>
            <person name="Pangilinan J."/>
            <person name="Peng Y."/>
            <person name="Rokas A."/>
            <person name="Rosa C.A."/>
            <person name="Scheuner C."/>
            <person name="Sibirny A.A."/>
            <person name="Slot J.C."/>
            <person name="Stielow J.B."/>
            <person name="Sun H."/>
            <person name="Kurtzman C.P."/>
            <person name="Blackwell M."/>
            <person name="Grigoriev I.V."/>
            <person name="Jeffries T.W."/>
        </authorList>
    </citation>
    <scope>NUCLEOTIDE SEQUENCE [LARGE SCALE GENOMIC DNA]</scope>
    <source>
        <strain evidence="5">DSM 1968</strain>
    </source>
</reference>
<evidence type="ECO:0000313" key="4">
    <source>
        <dbReference type="EMBL" id="ODV64567.1"/>
    </source>
</evidence>
<dbReference type="Proteomes" id="UP000095038">
    <property type="component" value="Unassembled WGS sequence"/>
</dbReference>
<keyword evidence="3" id="KW-0862">Zinc</keyword>
<organism evidence="4 5">
    <name type="scientific">Ascoidea rubescens DSM 1968</name>
    <dbReference type="NCBI Taxonomy" id="1344418"/>
    <lineage>
        <taxon>Eukaryota</taxon>
        <taxon>Fungi</taxon>
        <taxon>Dikarya</taxon>
        <taxon>Ascomycota</taxon>
        <taxon>Saccharomycotina</taxon>
        <taxon>Saccharomycetes</taxon>
        <taxon>Ascoideaceae</taxon>
        <taxon>Ascoidea</taxon>
    </lineage>
</organism>
<dbReference type="GeneID" id="30963811"/>
<sequence>MSYSLVVSADLDNVTDMMPLNTPEAPFEFTFRVKCTTCQEVHGKEITINTFEAHDISGSRGSASLVFKCSFCGSRGTKNISITPTNLKLTNDDSQRHKQIPFLDINSRGCEIIQFIPANGYFTCSGLDSSTTFDEIDLADDEWYDYDDNSSNEVSITNVKWDFIRVKGRKY</sequence>
<evidence type="ECO:0000256" key="2">
    <source>
        <dbReference type="ARBA" id="ARBA00022723"/>
    </source>
</evidence>
<gene>
    <name evidence="4" type="ORF">ASCRUDRAFT_30298</name>
</gene>
<dbReference type="Pfam" id="PF05907">
    <property type="entry name" value="CXXC_Zn-b_euk"/>
    <property type="match status" value="1"/>
</dbReference>
<dbReference type="FunCoup" id="A0A1D2VSL4">
    <property type="interactions" value="566"/>
</dbReference>
<dbReference type="PANTHER" id="PTHR12857:SF0">
    <property type="entry name" value="CXXC MOTIF CONTAINING ZINC BINDING PROTEIN"/>
    <property type="match status" value="1"/>
</dbReference>
<keyword evidence="5" id="KW-1185">Reference proteome</keyword>
<dbReference type="EMBL" id="KV454475">
    <property type="protein sequence ID" value="ODV64567.1"/>
    <property type="molecule type" value="Genomic_DNA"/>
</dbReference>
<comment type="similarity">
    <text evidence="1">Belongs to the UPF0587 family.</text>
</comment>
<evidence type="ECO:0000256" key="3">
    <source>
        <dbReference type="ARBA" id="ARBA00022833"/>
    </source>
</evidence>
<dbReference type="InParanoid" id="A0A1D2VSL4"/>
<evidence type="ECO:0000256" key="1">
    <source>
        <dbReference type="ARBA" id="ARBA00007818"/>
    </source>
</evidence>
<evidence type="ECO:0008006" key="6">
    <source>
        <dbReference type="Google" id="ProtNLM"/>
    </source>
</evidence>
<name>A0A1D2VSL4_9ASCO</name>
<proteinExistence type="inferred from homology"/>
<dbReference type="SUPFAM" id="SSF141678">
    <property type="entry name" value="MAL13P1.257-like"/>
    <property type="match status" value="1"/>
</dbReference>
<dbReference type="STRING" id="1344418.A0A1D2VSL4"/>
<dbReference type="PANTHER" id="PTHR12857">
    <property type="entry name" value="CXXC MOTIF CONTAINING ZINC BINDING PROTEIN"/>
    <property type="match status" value="1"/>
</dbReference>
<dbReference type="RefSeq" id="XP_020050874.1">
    <property type="nucleotide sequence ID" value="XM_020190175.1"/>
</dbReference>
<dbReference type="InterPro" id="IPR008584">
    <property type="entry name" value="CXXC_Zn-binding_euk"/>
</dbReference>
<evidence type="ECO:0000313" key="5">
    <source>
        <dbReference type="Proteomes" id="UP000095038"/>
    </source>
</evidence>
<keyword evidence="2" id="KW-0479">Metal-binding</keyword>